<proteinExistence type="inferred from homology"/>
<dbReference type="InterPro" id="IPR005194">
    <property type="entry name" value="Glyco_hydro_65_C"/>
</dbReference>
<dbReference type="STRING" id="1120990.SAMN03080614_100440"/>
<name>A0A1H9YNU7_9FIRM</name>
<keyword evidence="10" id="KW-1185">Reference proteome</keyword>
<dbReference type="Pfam" id="PF03633">
    <property type="entry name" value="Glyco_hydro_65C"/>
    <property type="match status" value="1"/>
</dbReference>
<sequence length="778" mass="90873">MKYDKEINGLKNWIVAEEDFCQEYLGKFESIMYQGNGYLGIRACTEETYPGEVRNTFISGTYNKFHPSEVTELPNAADVIGIDIYINGKKMNLMEGNFKNYSRYLNLKNGELVRNFIWLGPSGEEVEFTFKRLVSLANYHLVAQEVLIKPLSKPVQLKLKSGINGQMTNSGVQHFFEGEKRLYDGKYLNFIQTTIESNIHFVINSTHSFFKNNEYYEPESIILMDRRKIFFEFNDKIEVGQELVLNKLSTFHTSRDKELEKLSLKEIILESLKELREESKKRYNQLLMESEEKWEKEVWSQGPIEILSTDGFDQLAIRFAQYHLRIMTPFHDNRMSVGAKGLSGEGYKGHVFWDTEIFILPYYIYTYPDKARLLLEYRYFTLDGARKKAKENGYEGAMYPWESAWKDDGEVTPVWGAADIVTGEATKIWSGFIEQHISADISYAIWQYYQITGDEDFLIKYGYEMLFEIAKFWASRVEWNEEKGRYEIKGVIGPDEYKEHVDNNAFTNYMAKFAISIAIDCYNSLREKVDQKVFDELNEKIKIDDWIEKWIDVQRKIYLPKPNENLVIPQDDTYLQKEVIDLTKYKNQQQVGSIFRDYNLAQVNQIQVTKQADVIILLYLLEHYFSKDVKKANWDYYEPKTLHDSSLSLSTHCIIANDLGEKELAYQLFKKAAQIDLGPNMKSSDHGIHAASIGGIWQCVVNGFGGVRIIDGKLRIQPSLPENWSKLKFVIYYQGDKLSIEITKDKVMIEKLTNRNREIEILNNQQFYLLKDKLVLKI</sequence>
<dbReference type="InterPro" id="IPR005196">
    <property type="entry name" value="Glyco_hydro_65_N"/>
</dbReference>
<dbReference type="InterPro" id="IPR011013">
    <property type="entry name" value="Gal_mutarotase_sf_dom"/>
</dbReference>
<comment type="similarity">
    <text evidence="1">Belongs to the glycosyl hydrolase 65 family.</text>
</comment>
<evidence type="ECO:0000256" key="4">
    <source>
        <dbReference type="PIRSR" id="PIRSR036289-50"/>
    </source>
</evidence>
<accession>A0A1H9YNU7</accession>
<dbReference type="GO" id="GO:0005975">
    <property type="term" value="P:carbohydrate metabolic process"/>
    <property type="evidence" value="ECO:0007669"/>
    <property type="project" value="InterPro"/>
</dbReference>
<evidence type="ECO:0000259" key="7">
    <source>
        <dbReference type="Pfam" id="PF03633"/>
    </source>
</evidence>
<protein>
    <submittedName>
        <fullName evidence="9">Hypothetical glycosyl hydrolase</fullName>
    </submittedName>
</protein>
<dbReference type="InterPro" id="IPR012341">
    <property type="entry name" value="6hp_glycosidase-like_sf"/>
</dbReference>
<dbReference type="SUPFAM" id="SSF74650">
    <property type="entry name" value="Galactose mutarotase-like"/>
    <property type="match status" value="1"/>
</dbReference>
<evidence type="ECO:0000256" key="3">
    <source>
        <dbReference type="ARBA" id="ARBA00022679"/>
    </source>
</evidence>
<dbReference type="PIRSF" id="PIRSF036289">
    <property type="entry name" value="Glycosyl_hydrolase_malt_phosph"/>
    <property type="match status" value="1"/>
</dbReference>
<dbReference type="Gene3D" id="1.50.10.10">
    <property type="match status" value="1"/>
</dbReference>
<evidence type="ECO:0000256" key="1">
    <source>
        <dbReference type="ARBA" id="ARBA00006768"/>
    </source>
</evidence>
<evidence type="ECO:0000256" key="5">
    <source>
        <dbReference type="PIRSR" id="PIRSR036289-51"/>
    </source>
</evidence>
<feature type="binding site" evidence="5">
    <location>
        <begin position="353"/>
        <end position="354"/>
    </location>
    <ligand>
        <name>substrate</name>
    </ligand>
</feature>
<keyword evidence="3" id="KW-0808">Transferase</keyword>
<dbReference type="GO" id="GO:0016757">
    <property type="term" value="F:glycosyltransferase activity"/>
    <property type="evidence" value="ECO:0007669"/>
    <property type="project" value="UniProtKB-KW"/>
</dbReference>
<feature type="domain" description="Glycoside hydrolase family 65 C-terminal" evidence="7">
    <location>
        <begin position="708"/>
        <end position="762"/>
    </location>
</feature>
<dbReference type="EMBL" id="FOIF01000004">
    <property type="protein sequence ID" value="SES70807.1"/>
    <property type="molecule type" value="Genomic_DNA"/>
</dbReference>
<dbReference type="Pfam" id="PF03632">
    <property type="entry name" value="Glyco_hydro_65m"/>
    <property type="match status" value="1"/>
</dbReference>
<dbReference type="Pfam" id="PF03636">
    <property type="entry name" value="Glyco_hydro_65N"/>
    <property type="match status" value="1"/>
</dbReference>
<evidence type="ECO:0000256" key="2">
    <source>
        <dbReference type="ARBA" id="ARBA00022676"/>
    </source>
</evidence>
<feature type="domain" description="Glycoside hydrolase family 65 central catalytic" evidence="6">
    <location>
        <begin position="318"/>
        <end position="698"/>
    </location>
</feature>
<keyword evidence="2" id="KW-0328">Glycosyltransferase</keyword>
<keyword evidence="9" id="KW-0378">Hydrolase</keyword>
<feature type="active site" description="Proton donor" evidence="4">
    <location>
        <position position="496"/>
    </location>
</feature>
<dbReference type="GO" id="GO:0004553">
    <property type="term" value="F:hydrolase activity, hydrolyzing O-glycosyl compounds"/>
    <property type="evidence" value="ECO:0007669"/>
    <property type="project" value="TreeGrafter"/>
</dbReference>
<dbReference type="InterPro" id="IPR017045">
    <property type="entry name" value="Malt_Pase/Glycosyl_Hdrlase"/>
</dbReference>
<dbReference type="Proteomes" id="UP000243819">
    <property type="component" value="Unassembled WGS sequence"/>
</dbReference>
<evidence type="ECO:0000313" key="10">
    <source>
        <dbReference type="Proteomes" id="UP000243819"/>
    </source>
</evidence>
<dbReference type="PANTHER" id="PTHR11051:SF8">
    <property type="entry name" value="PROTEIN-GLUCOSYLGALACTOSYLHYDROXYLYSINE GLUCOSIDASE"/>
    <property type="match status" value="1"/>
</dbReference>
<reference evidence="10" key="1">
    <citation type="submission" date="2016-10" db="EMBL/GenBank/DDBJ databases">
        <authorList>
            <person name="Varghese N."/>
            <person name="Submissions S."/>
        </authorList>
    </citation>
    <scope>NUCLEOTIDE SEQUENCE [LARGE SCALE GENOMIC DNA]</scope>
    <source>
        <strain evidence="10">DSM 13577</strain>
    </source>
</reference>
<dbReference type="PANTHER" id="PTHR11051">
    <property type="entry name" value="GLYCOSYL HYDROLASE-RELATED"/>
    <property type="match status" value="1"/>
</dbReference>
<evidence type="ECO:0000259" key="6">
    <source>
        <dbReference type="Pfam" id="PF03632"/>
    </source>
</evidence>
<dbReference type="Gene3D" id="2.60.420.10">
    <property type="entry name" value="Maltose phosphorylase, domain 3"/>
    <property type="match status" value="1"/>
</dbReference>
<dbReference type="OrthoDB" id="9758855at2"/>
<gene>
    <name evidence="9" type="ORF">SAMN03080614_100440</name>
</gene>
<dbReference type="InterPro" id="IPR005195">
    <property type="entry name" value="Glyco_hydro_65_M"/>
</dbReference>
<dbReference type="GO" id="GO:0030246">
    <property type="term" value="F:carbohydrate binding"/>
    <property type="evidence" value="ECO:0007669"/>
    <property type="project" value="InterPro"/>
</dbReference>
<evidence type="ECO:0000313" key="9">
    <source>
        <dbReference type="EMBL" id="SES70807.1"/>
    </source>
</evidence>
<evidence type="ECO:0000259" key="8">
    <source>
        <dbReference type="Pfam" id="PF03636"/>
    </source>
</evidence>
<dbReference type="InterPro" id="IPR037018">
    <property type="entry name" value="GH65_N"/>
</dbReference>
<dbReference type="AlphaFoldDB" id="A0A1H9YNU7"/>
<feature type="domain" description="Glycoside hydrolase family 65 N-terminal" evidence="8">
    <location>
        <begin position="17"/>
        <end position="255"/>
    </location>
</feature>
<dbReference type="RefSeq" id="WP_091348676.1">
    <property type="nucleotide sequence ID" value="NZ_FOIF01000004.1"/>
</dbReference>
<organism evidence="9 10">
    <name type="scientific">Anaerobranca gottschalkii DSM 13577</name>
    <dbReference type="NCBI Taxonomy" id="1120990"/>
    <lineage>
        <taxon>Bacteria</taxon>
        <taxon>Bacillati</taxon>
        <taxon>Bacillota</taxon>
        <taxon>Clostridia</taxon>
        <taxon>Eubacteriales</taxon>
        <taxon>Proteinivoracaceae</taxon>
        <taxon>Anaerobranca</taxon>
    </lineage>
</organism>
<dbReference type="InterPro" id="IPR008928">
    <property type="entry name" value="6-hairpin_glycosidase_sf"/>
</dbReference>
<dbReference type="SUPFAM" id="SSF48208">
    <property type="entry name" value="Six-hairpin glycosidases"/>
    <property type="match status" value="1"/>
</dbReference>
<dbReference type="Gene3D" id="2.70.98.40">
    <property type="entry name" value="Glycoside hydrolase, family 65, N-terminal domain"/>
    <property type="match status" value="1"/>
</dbReference>
<feature type="binding site" evidence="5">
    <location>
        <begin position="610"/>
        <end position="611"/>
    </location>
    <ligand>
        <name>substrate</name>
    </ligand>
</feature>